<dbReference type="GO" id="GO:0016616">
    <property type="term" value="F:oxidoreductase activity, acting on the CH-OH group of donors, NAD or NADP as acceptor"/>
    <property type="evidence" value="ECO:0007669"/>
    <property type="project" value="TreeGrafter"/>
</dbReference>
<sequence>MGWEGHNKSTSSRRTGWIEECSEGLTEVEPLLRSTIGPPCPVDNLGFLTSLEGAKERLHFFHADLNEPDSFRAAIEGCRGVFHVAHPVGNTNEKPEEELTKMTVGGTLGILKLCVDSKTVKRVVYTSSAATVVYKGDGRQVVDENTWSDIDLFRSMKTGAEAYMASKTKTEKAALEFAQKNGLDLFTVIPTLVVGPFLCPNLPVSVRMALAMVLGSENHYRYLQGTSIVHVDDVASAHIFLFENPNAKAGRYICSYQELPLSELSAFLSSNYPDIKVPTADSLKDIKGFNKSTCSSKKLLDSGFKFKYGLESMFDGAIQSCKEKGHIPS</sequence>
<dbReference type="Gene3D" id="3.40.50.720">
    <property type="entry name" value="NAD(P)-binding Rossmann-like Domain"/>
    <property type="match status" value="1"/>
</dbReference>
<dbReference type="Pfam" id="PF01370">
    <property type="entry name" value="Epimerase"/>
    <property type="match status" value="1"/>
</dbReference>
<proteinExistence type="inferred from homology"/>
<dbReference type="CDD" id="cd08958">
    <property type="entry name" value="FR_SDR_e"/>
    <property type="match status" value="1"/>
</dbReference>
<organism evidence="5 6">
    <name type="scientific">Ziziphus jujuba var. spinosa</name>
    <dbReference type="NCBI Taxonomy" id="714518"/>
    <lineage>
        <taxon>Eukaryota</taxon>
        <taxon>Viridiplantae</taxon>
        <taxon>Streptophyta</taxon>
        <taxon>Embryophyta</taxon>
        <taxon>Tracheophyta</taxon>
        <taxon>Spermatophyta</taxon>
        <taxon>Magnoliopsida</taxon>
        <taxon>eudicotyledons</taxon>
        <taxon>Gunneridae</taxon>
        <taxon>Pentapetalae</taxon>
        <taxon>rosids</taxon>
        <taxon>fabids</taxon>
        <taxon>Rosales</taxon>
        <taxon>Rhamnaceae</taxon>
        <taxon>Paliureae</taxon>
        <taxon>Ziziphus</taxon>
    </lineage>
</organism>
<dbReference type="FunFam" id="3.40.50.720:FF:000085">
    <property type="entry name" value="Dihydroflavonol reductase"/>
    <property type="match status" value="1"/>
</dbReference>
<protein>
    <recommendedName>
        <fullName evidence="4">NAD-dependent epimerase/dehydratase domain-containing protein</fullName>
    </recommendedName>
</protein>
<gene>
    <name evidence="5" type="ORF">FEM48_Zijuj08G0052300</name>
</gene>
<comment type="caution">
    <text evidence="5">The sequence shown here is derived from an EMBL/GenBank/DDBJ whole genome shotgun (WGS) entry which is preliminary data.</text>
</comment>
<dbReference type="InterPro" id="IPR036291">
    <property type="entry name" value="NAD(P)-bd_dom_sf"/>
</dbReference>
<comment type="similarity">
    <text evidence="3">Belongs to the NAD(P)-dependent epimerase/dehydratase family. Dihydroflavonol-4-reductase subfamily.</text>
</comment>
<evidence type="ECO:0000256" key="1">
    <source>
        <dbReference type="ARBA" id="ARBA00022857"/>
    </source>
</evidence>
<keyword evidence="1" id="KW-0521">NADP</keyword>
<evidence type="ECO:0000259" key="4">
    <source>
        <dbReference type="Pfam" id="PF01370"/>
    </source>
</evidence>
<dbReference type="InterPro" id="IPR050425">
    <property type="entry name" value="NAD(P)_dehydrat-like"/>
</dbReference>
<evidence type="ECO:0000256" key="2">
    <source>
        <dbReference type="ARBA" id="ARBA00023002"/>
    </source>
</evidence>
<dbReference type="PANTHER" id="PTHR10366">
    <property type="entry name" value="NAD DEPENDENT EPIMERASE/DEHYDRATASE"/>
    <property type="match status" value="1"/>
</dbReference>
<evidence type="ECO:0000256" key="3">
    <source>
        <dbReference type="ARBA" id="ARBA00023445"/>
    </source>
</evidence>
<evidence type="ECO:0000313" key="5">
    <source>
        <dbReference type="EMBL" id="KAH7519582.1"/>
    </source>
</evidence>
<keyword evidence="2" id="KW-0560">Oxidoreductase</keyword>
<dbReference type="PANTHER" id="PTHR10366:SF611">
    <property type="entry name" value="NAD-DEPENDENT EPIMERASE_DEHYDRATASE DOMAIN-CONTAINING PROTEIN"/>
    <property type="match status" value="1"/>
</dbReference>
<feature type="domain" description="NAD-dependent epimerase/dehydratase" evidence="4">
    <location>
        <begin position="54"/>
        <end position="248"/>
    </location>
</feature>
<dbReference type="InterPro" id="IPR001509">
    <property type="entry name" value="Epimerase_deHydtase"/>
</dbReference>
<dbReference type="SUPFAM" id="SSF51735">
    <property type="entry name" value="NAD(P)-binding Rossmann-fold domains"/>
    <property type="match status" value="1"/>
</dbReference>
<dbReference type="Proteomes" id="UP000813462">
    <property type="component" value="Unassembled WGS sequence"/>
</dbReference>
<accession>A0A978UX66</accession>
<dbReference type="EMBL" id="JAEACU010000008">
    <property type="protein sequence ID" value="KAH7519582.1"/>
    <property type="molecule type" value="Genomic_DNA"/>
</dbReference>
<dbReference type="AlphaFoldDB" id="A0A978UX66"/>
<reference evidence="5" key="1">
    <citation type="journal article" date="2021" name="Front. Plant Sci.">
        <title>Chromosome-Scale Genome Assembly for Chinese Sour Jujube and Insights Into Its Genome Evolution and Domestication Signature.</title>
        <authorList>
            <person name="Shen L.-Y."/>
            <person name="Luo H."/>
            <person name="Wang X.-L."/>
            <person name="Wang X.-M."/>
            <person name="Qiu X.-J."/>
            <person name="Liu H."/>
            <person name="Zhou S.-S."/>
            <person name="Jia K.-H."/>
            <person name="Nie S."/>
            <person name="Bao Y.-T."/>
            <person name="Zhang R.-G."/>
            <person name="Yun Q.-Z."/>
            <person name="Chai Y.-H."/>
            <person name="Lu J.-Y."/>
            <person name="Li Y."/>
            <person name="Zhao S.-W."/>
            <person name="Mao J.-F."/>
            <person name="Jia S.-G."/>
            <person name="Mao Y.-M."/>
        </authorList>
    </citation>
    <scope>NUCLEOTIDE SEQUENCE</scope>
    <source>
        <strain evidence="5">AT0</strain>
        <tissue evidence="5">Leaf</tissue>
    </source>
</reference>
<name>A0A978UX66_ZIZJJ</name>
<evidence type="ECO:0000313" key="6">
    <source>
        <dbReference type="Proteomes" id="UP000813462"/>
    </source>
</evidence>